<dbReference type="OrthoDB" id="9811802at2"/>
<gene>
    <name evidence="1" type="ORF">C095_02640</name>
</gene>
<evidence type="ECO:0000313" key="2">
    <source>
        <dbReference type="Proteomes" id="UP000031184"/>
    </source>
</evidence>
<protein>
    <submittedName>
        <fullName evidence="1">Uncharacterized protein</fullName>
    </submittedName>
</protein>
<dbReference type="AlphaFoldDB" id="A0A017H3Q7"/>
<dbReference type="InterPro" id="IPR049811">
    <property type="entry name" value="MJ1673-like_dom"/>
</dbReference>
<sequence length="131" mass="15911">MKENRKIYLLFSHKLTKEQEEELKKKWSCSQYIYLPEDLQKRWSNIRNDEKEEEVFKHYLSKNVTPKDFVLIQGEWGITYRMVNYTKEIGATALYSYSERKSTEYKENGYIVKTAIFKHICFLPYERGQKC</sequence>
<proteinExistence type="predicted"/>
<dbReference type="Proteomes" id="UP000031184">
    <property type="component" value="Unassembled WGS sequence"/>
</dbReference>
<dbReference type="RefSeq" id="WP_039121317.1">
    <property type="nucleotide sequence ID" value="NZ_AOJP01000010.1"/>
</dbReference>
<reference evidence="1 2" key="1">
    <citation type="submission" date="2013-08" db="EMBL/GenBank/DDBJ databases">
        <title>An opportunistic ruminal bacterium that causes liver abscesses in cattle.</title>
        <authorList>
            <person name="Benahmed F.H."/>
            <person name="Rasmussen M."/>
            <person name="Harbottle H."/>
            <person name="Soppet D."/>
            <person name="Nagaraja T.G."/>
            <person name="Davidson M."/>
        </authorList>
    </citation>
    <scope>NUCLEOTIDE SEQUENCE [LARGE SCALE GENOMIC DNA]</scope>
    <source>
        <strain evidence="1 2">B35</strain>
    </source>
</reference>
<name>A0A017H3Q7_9FUSO</name>
<dbReference type="NCBIfam" id="NF040559">
    <property type="entry name" value="CAS_Csx20"/>
    <property type="match status" value="1"/>
</dbReference>
<comment type="caution">
    <text evidence="1">The sequence shown here is derived from an EMBL/GenBank/DDBJ whole genome shotgun (WGS) entry which is preliminary data.</text>
</comment>
<dbReference type="PATRIC" id="fig|1226633.4.peg.524"/>
<evidence type="ECO:0000313" key="1">
    <source>
        <dbReference type="EMBL" id="KID49689.1"/>
    </source>
</evidence>
<accession>A0A017H3Q7</accession>
<organism evidence="1 2">
    <name type="scientific">Fusobacterium necrophorum subsp. funduliforme B35</name>
    <dbReference type="NCBI Taxonomy" id="1226633"/>
    <lineage>
        <taxon>Bacteria</taxon>
        <taxon>Fusobacteriati</taxon>
        <taxon>Fusobacteriota</taxon>
        <taxon>Fusobacteriia</taxon>
        <taxon>Fusobacteriales</taxon>
        <taxon>Fusobacteriaceae</taxon>
        <taxon>Fusobacterium</taxon>
    </lineage>
</organism>
<dbReference type="EMBL" id="AUZI01000011">
    <property type="protein sequence ID" value="KID49689.1"/>
    <property type="molecule type" value="Genomic_DNA"/>
</dbReference>